<keyword evidence="2" id="KW-1185">Reference proteome</keyword>
<dbReference type="OrthoDB" id="6774867at2759"/>
<dbReference type="Proteomes" id="UP000230423">
    <property type="component" value="Unassembled WGS sequence"/>
</dbReference>
<reference evidence="1 2" key="1">
    <citation type="submission" date="2015-09" db="EMBL/GenBank/DDBJ databases">
        <title>Draft genome of the parasitic nematode Teladorsagia circumcincta isolate WARC Sus (inbred).</title>
        <authorList>
            <person name="Mitreva M."/>
        </authorList>
    </citation>
    <scope>NUCLEOTIDE SEQUENCE [LARGE SCALE GENOMIC DNA]</scope>
    <source>
        <strain evidence="1 2">S</strain>
    </source>
</reference>
<evidence type="ECO:0008006" key="3">
    <source>
        <dbReference type="Google" id="ProtNLM"/>
    </source>
</evidence>
<evidence type="ECO:0000313" key="1">
    <source>
        <dbReference type="EMBL" id="PIO68392.1"/>
    </source>
</evidence>
<proteinExistence type="predicted"/>
<evidence type="ECO:0000313" key="2">
    <source>
        <dbReference type="Proteomes" id="UP000230423"/>
    </source>
</evidence>
<organism evidence="1 2">
    <name type="scientific">Teladorsagia circumcincta</name>
    <name type="common">Brown stomach worm</name>
    <name type="synonym">Ostertagia circumcincta</name>
    <dbReference type="NCBI Taxonomy" id="45464"/>
    <lineage>
        <taxon>Eukaryota</taxon>
        <taxon>Metazoa</taxon>
        <taxon>Ecdysozoa</taxon>
        <taxon>Nematoda</taxon>
        <taxon>Chromadorea</taxon>
        <taxon>Rhabditida</taxon>
        <taxon>Rhabditina</taxon>
        <taxon>Rhabditomorpha</taxon>
        <taxon>Strongyloidea</taxon>
        <taxon>Trichostrongylidae</taxon>
        <taxon>Teladorsagia</taxon>
    </lineage>
</organism>
<dbReference type="AlphaFoldDB" id="A0A2G9UF96"/>
<name>A0A2G9UF96_TELCI</name>
<gene>
    <name evidence="1" type="ORF">TELCIR_09824</name>
</gene>
<accession>A0A2G9UF96</accession>
<feature type="non-terminal residue" evidence="1">
    <location>
        <position position="116"/>
    </location>
</feature>
<sequence>MTRLSKLFDNWGTIVEGNLTLYAKSVFHLPRARHTCDWSKYGVNIDGVRLNHLPFADDIVLITGSPEHTSEMLHRLDEKESHYGLVINTSETKVMRYPFSQHSRTFARKSHRKRWR</sequence>
<dbReference type="EMBL" id="KZ347117">
    <property type="protein sequence ID" value="PIO68392.1"/>
    <property type="molecule type" value="Genomic_DNA"/>
</dbReference>
<protein>
    <recommendedName>
        <fullName evidence="3">Reverse transcriptase domain-containing protein</fullName>
    </recommendedName>
</protein>